<evidence type="ECO:0000313" key="2">
    <source>
        <dbReference type="Proteomes" id="UP000289886"/>
    </source>
</evidence>
<evidence type="ECO:0000313" key="1">
    <source>
        <dbReference type="EMBL" id="RXM36755.1"/>
    </source>
</evidence>
<organism evidence="1 2">
    <name type="scientific">Acipenser ruthenus</name>
    <name type="common">Sterlet sturgeon</name>
    <dbReference type="NCBI Taxonomy" id="7906"/>
    <lineage>
        <taxon>Eukaryota</taxon>
        <taxon>Metazoa</taxon>
        <taxon>Chordata</taxon>
        <taxon>Craniata</taxon>
        <taxon>Vertebrata</taxon>
        <taxon>Euteleostomi</taxon>
        <taxon>Actinopterygii</taxon>
        <taxon>Chondrostei</taxon>
        <taxon>Acipenseriformes</taxon>
        <taxon>Acipenseridae</taxon>
        <taxon>Acipenser</taxon>
    </lineage>
</organism>
<keyword evidence="2" id="KW-1185">Reference proteome</keyword>
<dbReference type="EMBL" id="SCEB01214185">
    <property type="protein sequence ID" value="RXM36755.1"/>
    <property type="molecule type" value="Genomic_DNA"/>
</dbReference>
<name>A0A444UNK8_ACIRT</name>
<reference evidence="1 2" key="1">
    <citation type="submission" date="2019-01" db="EMBL/GenBank/DDBJ databases">
        <title>Draft Genome and Complete Hox-Cluster Characterization of the Sterlet Sturgeon (Acipenser ruthenus).</title>
        <authorList>
            <person name="Wei Q."/>
        </authorList>
    </citation>
    <scope>NUCLEOTIDE SEQUENCE [LARGE SCALE GENOMIC DNA]</scope>
    <source>
        <strain evidence="1">WHYD16114868_AA</strain>
        <tissue evidence="1">Blood</tissue>
    </source>
</reference>
<gene>
    <name evidence="1" type="ORF">EOD39_11485</name>
</gene>
<dbReference type="Proteomes" id="UP000289886">
    <property type="component" value="Unassembled WGS sequence"/>
</dbReference>
<proteinExistence type="predicted"/>
<accession>A0A444UNK8</accession>
<dbReference type="AlphaFoldDB" id="A0A444UNK8"/>
<sequence length="112" mass="12726">MADKRQITFYLFGGINVNLKDTCCQVMYSTPDSSNTVEKRRETMIHGLIIYLGENVEDLIKEYQDAEHANIQEDLTQHLLKIFVVNKGTTDDDNPVDVGIAIEGAEGPIWYF</sequence>
<comment type="caution">
    <text evidence="1">The sequence shown here is derived from an EMBL/GenBank/DDBJ whole genome shotgun (WGS) entry which is preliminary data.</text>
</comment>
<protein>
    <submittedName>
        <fullName evidence="1">Uncharacterized protein</fullName>
    </submittedName>
</protein>